<dbReference type="RefSeq" id="WP_158038939.1">
    <property type="nucleotide sequence ID" value="NZ_JACCFV010000001.1"/>
</dbReference>
<dbReference type="Gene3D" id="2.130.10.130">
    <property type="entry name" value="Integrin alpha, N-terminal"/>
    <property type="match status" value="1"/>
</dbReference>
<comment type="caution">
    <text evidence="9">The sequence shown here is derived from an EMBL/GenBank/DDBJ whole genome shotgun (WGS) entry which is preliminary data.</text>
</comment>
<keyword evidence="7" id="KW-0812">Transmembrane</keyword>
<evidence type="ECO:0000256" key="6">
    <source>
        <dbReference type="SAM" id="MobiDB-lite"/>
    </source>
</evidence>
<keyword evidence="7" id="KW-0472">Membrane</keyword>
<keyword evidence="7" id="KW-1133">Transmembrane helix</keyword>
<feature type="compositionally biased region" description="Low complexity" evidence="6">
    <location>
        <begin position="323"/>
        <end position="366"/>
    </location>
</feature>
<dbReference type="InterPro" id="IPR000413">
    <property type="entry name" value="Integrin_alpha"/>
</dbReference>
<name>A0A7J5C1J4_9MICO</name>
<evidence type="ECO:0000313" key="9">
    <source>
        <dbReference type="EMBL" id="KAB1662507.1"/>
    </source>
</evidence>
<dbReference type="InterPro" id="IPR013517">
    <property type="entry name" value="FG-GAP"/>
</dbReference>
<feature type="domain" description="Gram-positive cocci surface proteins LPxTG" evidence="8">
    <location>
        <begin position="371"/>
        <end position="408"/>
    </location>
</feature>
<dbReference type="InterPro" id="IPR028994">
    <property type="entry name" value="Integrin_alpha_N"/>
</dbReference>
<evidence type="ECO:0000259" key="8">
    <source>
        <dbReference type="PROSITE" id="PS50847"/>
    </source>
</evidence>
<reference evidence="9 10" key="1">
    <citation type="submission" date="2019-09" db="EMBL/GenBank/DDBJ databases">
        <title>Phylogeny of genus Pseudoclavibacter and closely related genus.</title>
        <authorList>
            <person name="Li Y."/>
        </authorList>
    </citation>
    <scope>NUCLEOTIDE SEQUENCE [LARGE SCALE GENOMIC DNA]</scope>
    <source>
        <strain evidence="9 10">DSM 23821</strain>
    </source>
</reference>
<evidence type="ECO:0000256" key="5">
    <source>
        <dbReference type="ARBA" id="ARBA00023180"/>
    </source>
</evidence>
<protein>
    <submittedName>
        <fullName evidence="9">VCBS repeat-containing protein</fullName>
    </submittedName>
</protein>
<feature type="region of interest" description="Disordered" evidence="6">
    <location>
        <begin position="323"/>
        <end position="369"/>
    </location>
</feature>
<dbReference type="GO" id="GO:0008305">
    <property type="term" value="C:integrin complex"/>
    <property type="evidence" value="ECO:0007669"/>
    <property type="project" value="InterPro"/>
</dbReference>
<gene>
    <name evidence="9" type="ORF">F8O01_00735</name>
</gene>
<feature type="transmembrane region" description="Helical" evidence="7">
    <location>
        <begin position="379"/>
        <end position="399"/>
    </location>
</feature>
<dbReference type="AlphaFoldDB" id="A0A7J5C1J4"/>
<sequence>MGDIDGDGRDEVGVTDTNGEVTVLDAETLAAETALTSTSGPRVRGTGIDLVSTAAAGDVNGDGRDDLYVGAASWTVPGSSAFATGAGWVFTEVSGTVEVGAGDVPGFRINGPVRGYDLMGGSAVGIGDIDGDGLDDLMLGGDSDAPKTGSALVVLGSTSRATVVTDPDAVDAPAVASTDDAGATVPRGWWINGLAADDHLGHAVGAVRMDGWSMLLVGAMDGARDAAVPGSGYALAIDSRALVDGTLPLSSSGVLESSELLGDAYEGGTIIAGHGAGVHLGRSFADFTADPSGRDVTFAVGAPALFTWDGTLPAVRIVTLRAAAPATPEPSTTTTPTGEPTSSTEPTATTGTGPGPSSTAAPTASADDGALASTGADDLLPAAFAAAALVLAGLLALALRHRPRRQTN</sequence>
<keyword evidence="10" id="KW-1185">Reference proteome</keyword>
<organism evidence="9 10">
    <name type="scientific">Pseudoclavibacter chungangensis</name>
    <dbReference type="NCBI Taxonomy" id="587635"/>
    <lineage>
        <taxon>Bacteria</taxon>
        <taxon>Bacillati</taxon>
        <taxon>Actinomycetota</taxon>
        <taxon>Actinomycetes</taxon>
        <taxon>Micrococcales</taxon>
        <taxon>Microbacteriaceae</taxon>
        <taxon>Pseudoclavibacter</taxon>
    </lineage>
</organism>
<dbReference type="SUPFAM" id="SSF69318">
    <property type="entry name" value="Integrin alpha N-terminal domain"/>
    <property type="match status" value="1"/>
</dbReference>
<keyword evidence="2" id="KW-0964">Secreted</keyword>
<evidence type="ECO:0000256" key="2">
    <source>
        <dbReference type="ARBA" id="ARBA00022525"/>
    </source>
</evidence>
<dbReference type="InterPro" id="IPR019931">
    <property type="entry name" value="LPXTG_anchor"/>
</dbReference>
<accession>A0A7J5C1J4</accession>
<dbReference type="OrthoDB" id="877328at2"/>
<evidence type="ECO:0000256" key="4">
    <source>
        <dbReference type="ARBA" id="ARBA00023088"/>
    </source>
</evidence>
<dbReference type="PROSITE" id="PS50847">
    <property type="entry name" value="GRAM_POS_ANCHORING"/>
    <property type="match status" value="1"/>
</dbReference>
<dbReference type="EMBL" id="WBJZ01000001">
    <property type="protein sequence ID" value="KAB1662507.1"/>
    <property type="molecule type" value="Genomic_DNA"/>
</dbReference>
<evidence type="ECO:0000313" key="10">
    <source>
        <dbReference type="Proteomes" id="UP000467240"/>
    </source>
</evidence>
<keyword evidence="4" id="KW-0572">Peptidoglycan-anchor</keyword>
<dbReference type="Pfam" id="PF01839">
    <property type="entry name" value="FG-GAP"/>
    <property type="match status" value="1"/>
</dbReference>
<dbReference type="GO" id="GO:0007155">
    <property type="term" value="P:cell adhesion"/>
    <property type="evidence" value="ECO:0007669"/>
    <property type="project" value="InterPro"/>
</dbReference>
<dbReference type="Proteomes" id="UP000467240">
    <property type="component" value="Unassembled WGS sequence"/>
</dbReference>
<evidence type="ECO:0000256" key="7">
    <source>
        <dbReference type="SAM" id="Phobius"/>
    </source>
</evidence>
<evidence type="ECO:0000256" key="3">
    <source>
        <dbReference type="ARBA" id="ARBA00022729"/>
    </source>
</evidence>
<keyword evidence="5" id="KW-0325">Glycoprotein</keyword>
<evidence type="ECO:0000256" key="1">
    <source>
        <dbReference type="ARBA" id="ARBA00022512"/>
    </source>
</evidence>
<keyword evidence="1" id="KW-0134">Cell wall</keyword>
<dbReference type="PRINTS" id="PR01185">
    <property type="entry name" value="INTEGRINA"/>
</dbReference>
<proteinExistence type="predicted"/>
<keyword evidence="3" id="KW-0732">Signal</keyword>